<dbReference type="GO" id="GO:0004477">
    <property type="term" value="F:methenyltetrahydrofolate cyclohydrolase activity"/>
    <property type="evidence" value="ECO:0007669"/>
    <property type="project" value="UniProtKB-EC"/>
</dbReference>
<dbReference type="OrthoDB" id="1845775at2759"/>
<dbReference type="InterPro" id="IPR020867">
    <property type="entry name" value="THF_DH/CycHdrlase_CS"/>
</dbReference>
<evidence type="ECO:0000256" key="5">
    <source>
        <dbReference type="ARBA" id="ARBA00022801"/>
    </source>
</evidence>
<dbReference type="PANTHER" id="PTHR48099:SF5">
    <property type="entry name" value="C-1-TETRAHYDROFOLATE SYNTHASE, CYTOPLASMIC"/>
    <property type="match status" value="1"/>
</dbReference>
<keyword evidence="7" id="KW-0560">Oxidoreductase</keyword>
<feature type="domain" description="Tetrahydrofolate dehydrogenase/cyclohydrolase catalytic" evidence="10">
    <location>
        <begin position="10"/>
        <end position="128"/>
    </location>
</feature>
<organism evidence="11 12">
    <name type="scientific">Atta cephalotes</name>
    <name type="common">Leafcutter ant</name>
    <dbReference type="NCBI Taxonomy" id="12957"/>
    <lineage>
        <taxon>Eukaryota</taxon>
        <taxon>Metazoa</taxon>
        <taxon>Ecdysozoa</taxon>
        <taxon>Arthropoda</taxon>
        <taxon>Hexapoda</taxon>
        <taxon>Insecta</taxon>
        <taxon>Pterygota</taxon>
        <taxon>Neoptera</taxon>
        <taxon>Endopterygota</taxon>
        <taxon>Hymenoptera</taxon>
        <taxon>Apocrita</taxon>
        <taxon>Aculeata</taxon>
        <taxon>Formicoidea</taxon>
        <taxon>Formicidae</taxon>
        <taxon>Myrmicinae</taxon>
        <taxon>Atta</taxon>
    </lineage>
</organism>
<gene>
    <name evidence="11" type="primary">105625178</name>
</gene>
<evidence type="ECO:0000313" key="12">
    <source>
        <dbReference type="Proteomes" id="UP000005205"/>
    </source>
</evidence>
<dbReference type="GO" id="GO:0004488">
    <property type="term" value="F:methylenetetrahydrofolate dehydrogenase (NADP+) activity"/>
    <property type="evidence" value="ECO:0007669"/>
    <property type="project" value="InterPro"/>
</dbReference>
<evidence type="ECO:0000256" key="3">
    <source>
        <dbReference type="ARBA" id="ARBA00012776"/>
    </source>
</evidence>
<reference evidence="12" key="1">
    <citation type="journal article" date="2011" name="PLoS Genet.">
        <title>The genome sequence of the leaf-cutter ant Atta cephalotes reveals insights into its obligate symbiotic lifestyle.</title>
        <authorList>
            <person name="Suen G."/>
            <person name="Teiling C."/>
            <person name="Li L."/>
            <person name="Holt C."/>
            <person name="Abouheif E."/>
            <person name="Bornberg-Bauer E."/>
            <person name="Bouffard P."/>
            <person name="Caldera E.J."/>
            <person name="Cash E."/>
            <person name="Cavanaugh A."/>
            <person name="Denas O."/>
            <person name="Elhaik E."/>
            <person name="Fave M.J."/>
            <person name="Gadau J."/>
            <person name="Gibson J.D."/>
            <person name="Graur D."/>
            <person name="Grubbs K.J."/>
            <person name="Hagen D.E."/>
            <person name="Harkins T.T."/>
            <person name="Helmkampf M."/>
            <person name="Hu H."/>
            <person name="Johnson B.R."/>
            <person name="Kim J."/>
            <person name="Marsh S.E."/>
            <person name="Moeller J.A."/>
            <person name="Munoz-Torres M.C."/>
            <person name="Murphy M.C."/>
            <person name="Naughton M.C."/>
            <person name="Nigam S."/>
            <person name="Overson R."/>
            <person name="Rajakumar R."/>
            <person name="Reese J.T."/>
            <person name="Scott J.J."/>
            <person name="Smith C.R."/>
            <person name="Tao S."/>
            <person name="Tsutsui N.D."/>
            <person name="Viljakainen L."/>
            <person name="Wissler L."/>
            <person name="Yandell M.D."/>
            <person name="Zimmer F."/>
            <person name="Taylor J."/>
            <person name="Slater S.C."/>
            <person name="Clifton S.W."/>
            <person name="Warren W.C."/>
            <person name="Elsik C.G."/>
            <person name="Smith C.D."/>
            <person name="Weinstock G.M."/>
            <person name="Gerardo N.M."/>
            <person name="Currie C.R."/>
        </authorList>
    </citation>
    <scope>NUCLEOTIDE SEQUENCE [LARGE SCALE GENOMIC DNA]</scope>
</reference>
<dbReference type="SUPFAM" id="SSF53223">
    <property type="entry name" value="Aminoacid dehydrogenase-like, N-terminal domain"/>
    <property type="match status" value="1"/>
</dbReference>
<keyword evidence="5" id="KW-0378">Hydrolase</keyword>
<dbReference type="GO" id="GO:0035999">
    <property type="term" value="P:tetrahydrofolate interconversion"/>
    <property type="evidence" value="ECO:0007669"/>
    <property type="project" value="TreeGrafter"/>
</dbReference>
<dbReference type="PRINTS" id="PR00085">
    <property type="entry name" value="THFDHDRGNASE"/>
</dbReference>
<dbReference type="Pfam" id="PF00763">
    <property type="entry name" value="THF_DHG_CYH"/>
    <property type="match status" value="1"/>
</dbReference>
<comment type="subunit">
    <text evidence="2">Homodimer.</text>
</comment>
<dbReference type="GO" id="GO:0005829">
    <property type="term" value="C:cytosol"/>
    <property type="evidence" value="ECO:0007669"/>
    <property type="project" value="TreeGrafter"/>
</dbReference>
<evidence type="ECO:0000256" key="8">
    <source>
        <dbReference type="ARBA" id="ARBA00023268"/>
    </source>
</evidence>
<accession>A0A158NWK1</accession>
<evidence type="ECO:0000313" key="11">
    <source>
        <dbReference type="EnsemblMetazoa" id="XP_012061909.1"/>
    </source>
</evidence>
<dbReference type="EnsemblMetazoa" id="XM_012206519.1">
    <property type="protein sequence ID" value="XP_012061909.1"/>
    <property type="gene ID" value="LOC105625178"/>
</dbReference>
<evidence type="ECO:0000256" key="2">
    <source>
        <dbReference type="ARBA" id="ARBA00011738"/>
    </source>
</evidence>
<dbReference type="EMBL" id="ADTU01028104">
    <property type="status" value="NOT_ANNOTATED_CDS"/>
    <property type="molecule type" value="Genomic_DNA"/>
</dbReference>
<dbReference type="FunFam" id="3.40.50.10860:FF:000005">
    <property type="entry name" value="C-1-tetrahydrofolate synthase, cytoplasmic, putative"/>
    <property type="match status" value="1"/>
</dbReference>
<evidence type="ECO:0000256" key="7">
    <source>
        <dbReference type="ARBA" id="ARBA00023002"/>
    </source>
</evidence>
<keyword evidence="4" id="KW-0554">One-carbon metabolism</keyword>
<dbReference type="eggNOG" id="KOG4230">
    <property type="taxonomic scope" value="Eukaryota"/>
</dbReference>
<keyword evidence="12" id="KW-1185">Reference proteome</keyword>
<dbReference type="InterPro" id="IPR020630">
    <property type="entry name" value="THF_DH/CycHdrlase_cat_dom"/>
</dbReference>
<evidence type="ECO:0000256" key="9">
    <source>
        <dbReference type="ARBA" id="ARBA00036357"/>
    </source>
</evidence>
<dbReference type="EC" id="3.5.4.9" evidence="3"/>
<evidence type="ECO:0000256" key="1">
    <source>
        <dbReference type="ARBA" id="ARBA00004777"/>
    </source>
</evidence>
<sequence>MSTDVRGIILSGVELAKEIREGLIKDVSVLKEQLPDFAPGLAIVQVGAREDSNVYIKMKINAAREIGINVRRCQLPNTITEIELINKVTKLNNDPNIHGIIVQMPLDSINKINSHLITDLVSPNKDVDG</sequence>
<dbReference type="KEGG" id="acep:105625178"/>
<dbReference type="InterPro" id="IPR000672">
    <property type="entry name" value="THF_DH/CycHdrlase"/>
</dbReference>
<protein>
    <recommendedName>
        <fullName evidence="3">methenyltetrahydrofolate cyclohydrolase</fullName>
        <ecNumber evidence="3">3.5.4.9</ecNumber>
    </recommendedName>
</protein>
<dbReference type="Gene3D" id="3.40.50.10860">
    <property type="entry name" value="Leucine Dehydrogenase, chain A, domain 1"/>
    <property type="match status" value="1"/>
</dbReference>
<comment type="catalytic activity">
    <reaction evidence="9">
        <text>(6R)-5,10-methenyltetrahydrofolate + H2O = (6R)-10-formyltetrahydrofolate + H(+)</text>
        <dbReference type="Rhea" id="RHEA:23700"/>
        <dbReference type="ChEBI" id="CHEBI:15377"/>
        <dbReference type="ChEBI" id="CHEBI:15378"/>
        <dbReference type="ChEBI" id="CHEBI:57455"/>
        <dbReference type="ChEBI" id="CHEBI:195366"/>
        <dbReference type="EC" id="3.5.4.9"/>
    </reaction>
</comment>
<evidence type="ECO:0000256" key="4">
    <source>
        <dbReference type="ARBA" id="ARBA00022563"/>
    </source>
</evidence>
<evidence type="ECO:0000256" key="6">
    <source>
        <dbReference type="ARBA" id="ARBA00022857"/>
    </source>
</evidence>
<name>A0A158NWK1_ATTCE</name>
<dbReference type="AlphaFoldDB" id="A0A158NWK1"/>
<dbReference type="PANTHER" id="PTHR48099">
    <property type="entry name" value="C-1-TETRAHYDROFOLATE SYNTHASE, CYTOPLASMIC-RELATED"/>
    <property type="match status" value="1"/>
</dbReference>
<keyword evidence="6" id="KW-0521">NADP</keyword>
<dbReference type="Proteomes" id="UP000005205">
    <property type="component" value="Unassembled WGS sequence"/>
</dbReference>
<dbReference type="PROSITE" id="PS00766">
    <property type="entry name" value="THF_DHG_CYH_1"/>
    <property type="match status" value="1"/>
</dbReference>
<comment type="pathway">
    <text evidence="1">One-carbon metabolism; tetrahydrofolate interconversion.</text>
</comment>
<dbReference type="InterPro" id="IPR046346">
    <property type="entry name" value="Aminoacid_DH-like_N_sf"/>
</dbReference>
<evidence type="ECO:0000259" key="10">
    <source>
        <dbReference type="Pfam" id="PF00763"/>
    </source>
</evidence>
<reference evidence="11" key="2">
    <citation type="submission" date="2016-04" db="UniProtKB">
        <authorList>
            <consortium name="EnsemblMetazoa"/>
        </authorList>
    </citation>
    <scope>IDENTIFICATION</scope>
</reference>
<dbReference type="STRING" id="12957.A0A158NWK1"/>
<keyword evidence="8" id="KW-0511">Multifunctional enzyme</keyword>
<proteinExistence type="predicted"/>
<dbReference type="InParanoid" id="A0A158NWK1"/>